<feature type="non-terminal residue" evidence="5">
    <location>
        <position position="1"/>
    </location>
</feature>
<evidence type="ECO:0000313" key="6">
    <source>
        <dbReference type="Proteomes" id="UP001597045"/>
    </source>
</evidence>
<keyword evidence="2" id="KW-0285">Flavoprotein</keyword>
<keyword evidence="3" id="KW-0274">FAD</keyword>
<keyword evidence="5" id="KW-0503">Monooxygenase</keyword>
<gene>
    <name evidence="5" type="ORF">ACFQ1S_41935</name>
</gene>
<comment type="cofactor">
    <cofactor evidence="1">
        <name>FAD</name>
        <dbReference type="ChEBI" id="CHEBI:57692"/>
    </cofactor>
</comment>
<reference evidence="6" key="1">
    <citation type="journal article" date="2019" name="Int. J. Syst. Evol. Microbiol.">
        <title>The Global Catalogue of Microorganisms (GCM) 10K type strain sequencing project: providing services to taxonomists for standard genome sequencing and annotation.</title>
        <authorList>
            <consortium name="The Broad Institute Genomics Platform"/>
            <consortium name="The Broad Institute Genome Sequencing Center for Infectious Disease"/>
            <person name="Wu L."/>
            <person name="Ma J."/>
        </authorList>
    </citation>
    <scope>NUCLEOTIDE SEQUENCE [LARGE SCALE GENOMIC DNA]</scope>
    <source>
        <strain evidence="6">JCM 31486</strain>
    </source>
</reference>
<keyword evidence="6" id="KW-1185">Reference proteome</keyword>
<feature type="domain" description="FAD-binding" evidence="4">
    <location>
        <begin position="43"/>
        <end position="170"/>
    </location>
</feature>
<protein>
    <submittedName>
        <fullName evidence="5">FAD-dependent monooxygenase</fullName>
    </submittedName>
</protein>
<evidence type="ECO:0000256" key="2">
    <source>
        <dbReference type="ARBA" id="ARBA00022630"/>
    </source>
</evidence>
<dbReference type="PANTHER" id="PTHR43004:SF19">
    <property type="entry name" value="BINDING MONOOXYGENASE, PUTATIVE (JCVI)-RELATED"/>
    <property type="match status" value="1"/>
</dbReference>
<dbReference type="Gene3D" id="3.30.70.2450">
    <property type="match status" value="1"/>
</dbReference>
<feature type="non-terminal residue" evidence="5">
    <location>
        <position position="204"/>
    </location>
</feature>
<dbReference type="EMBL" id="JBHTIS010003765">
    <property type="protein sequence ID" value="MFD1051654.1"/>
    <property type="molecule type" value="Genomic_DNA"/>
</dbReference>
<dbReference type="PANTHER" id="PTHR43004">
    <property type="entry name" value="TRK SYSTEM POTASSIUM UPTAKE PROTEIN"/>
    <property type="match status" value="1"/>
</dbReference>
<evidence type="ECO:0000259" key="4">
    <source>
        <dbReference type="Pfam" id="PF01494"/>
    </source>
</evidence>
<dbReference type="Pfam" id="PF01494">
    <property type="entry name" value="FAD_binding_3"/>
    <property type="match status" value="1"/>
</dbReference>
<sequence>RTTTRMAHVELPESLITPAGLDIPGHGPIFPFVGLRTEHGGFSYAPLPGLPPILTTVEWDQPPTDEPMTIDELRASIKRVLGVEIPFEKAGTLLRRMRGGHIRLAERYRDGRVFLIGDAVHIFANGGSGLNLGMQDAANLAWKLASALNGKDLLDTYESERRPAAQRMVTHYEVMEMFRAASLVEVKLETGRTHQIRVHFSALR</sequence>
<dbReference type="InterPro" id="IPR050641">
    <property type="entry name" value="RIFMO-like"/>
</dbReference>
<comment type="caution">
    <text evidence="5">The sequence shown here is derived from an EMBL/GenBank/DDBJ whole genome shotgun (WGS) entry which is preliminary data.</text>
</comment>
<dbReference type="Gene3D" id="3.50.50.60">
    <property type="entry name" value="FAD/NAD(P)-binding domain"/>
    <property type="match status" value="1"/>
</dbReference>
<accession>A0ABW3MQQ5</accession>
<evidence type="ECO:0000256" key="3">
    <source>
        <dbReference type="ARBA" id="ARBA00022827"/>
    </source>
</evidence>
<dbReference type="SUPFAM" id="SSF51905">
    <property type="entry name" value="FAD/NAD(P)-binding domain"/>
    <property type="match status" value="1"/>
</dbReference>
<name>A0ABW3MQQ5_9PSEU</name>
<evidence type="ECO:0000256" key="1">
    <source>
        <dbReference type="ARBA" id="ARBA00001974"/>
    </source>
</evidence>
<dbReference type="InterPro" id="IPR002938">
    <property type="entry name" value="FAD-bd"/>
</dbReference>
<evidence type="ECO:0000313" key="5">
    <source>
        <dbReference type="EMBL" id="MFD1051654.1"/>
    </source>
</evidence>
<dbReference type="PRINTS" id="PR00420">
    <property type="entry name" value="RNGMNOXGNASE"/>
</dbReference>
<dbReference type="InterPro" id="IPR036188">
    <property type="entry name" value="FAD/NAD-bd_sf"/>
</dbReference>
<proteinExistence type="predicted"/>
<dbReference type="Proteomes" id="UP001597045">
    <property type="component" value="Unassembled WGS sequence"/>
</dbReference>
<organism evidence="5 6">
    <name type="scientific">Kibdelosporangium lantanae</name>
    <dbReference type="NCBI Taxonomy" id="1497396"/>
    <lineage>
        <taxon>Bacteria</taxon>
        <taxon>Bacillati</taxon>
        <taxon>Actinomycetota</taxon>
        <taxon>Actinomycetes</taxon>
        <taxon>Pseudonocardiales</taxon>
        <taxon>Pseudonocardiaceae</taxon>
        <taxon>Kibdelosporangium</taxon>
    </lineage>
</organism>
<dbReference type="GO" id="GO:0004497">
    <property type="term" value="F:monooxygenase activity"/>
    <property type="evidence" value="ECO:0007669"/>
    <property type="project" value="UniProtKB-KW"/>
</dbReference>
<keyword evidence="5" id="KW-0560">Oxidoreductase</keyword>